<dbReference type="GO" id="GO:0016780">
    <property type="term" value="F:phosphotransferase activity, for other substituted phosphate groups"/>
    <property type="evidence" value="ECO:0007669"/>
    <property type="project" value="InterPro"/>
</dbReference>
<feature type="binding site" evidence="7">
    <location>
        <position position="214"/>
    </location>
    <ligand>
        <name>Mg(2+)</name>
        <dbReference type="ChEBI" id="CHEBI:18420"/>
    </ligand>
</feature>
<feature type="transmembrane region" description="Helical" evidence="8">
    <location>
        <begin position="239"/>
        <end position="260"/>
    </location>
</feature>
<evidence type="ECO:0000256" key="5">
    <source>
        <dbReference type="ARBA" id="ARBA00022989"/>
    </source>
</evidence>
<dbReference type="GO" id="GO:0071555">
    <property type="term" value="P:cell wall organization"/>
    <property type="evidence" value="ECO:0007669"/>
    <property type="project" value="TreeGrafter"/>
</dbReference>
<feature type="transmembrane region" description="Helical" evidence="8">
    <location>
        <begin position="161"/>
        <end position="180"/>
    </location>
</feature>
<protein>
    <submittedName>
        <fullName evidence="9">UDP-GlcNAc:undecaprenyl-phosphate GlcNAc-1-phosphate transferase</fullName>
    </submittedName>
</protein>
<keyword evidence="3 9" id="KW-0808">Transferase</keyword>
<keyword evidence="4 8" id="KW-0812">Transmembrane</keyword>
<evidence type="ECO:0000256" key="6">
    <source>
        <dbReference type="ARBA" id="ARBA00023136"/>
    </source>
</evidence>
<evidence type="ECO:0000256" key="1">
    <source>
        <dbReference type="ARBA" id="ARBA00004651"/>
    </source>
</evidence>
<dbReference type="GO" id="GO:0046872">
    <property type="term" value="F:metal ion binding"/>
    <property type="evidence" value="ECO:0007669"/>
    <property type="project" value="UniProtKB-KW"/>
</dbReference>
<evidence type="ECO:0000256" key="7">
    <source>
        <dbReference type="PIRSR" id="PIRSR600715-1"/>
    </source>
</evidence>
<dbReference type="OrthoDB" id="9805475at2"/>
<name>A0A1I2LFK3_9CLOT</name>
<accession>A0A1I2LFK3</accession>
<comment type="subcellular location">
    <subcellularLocation>
        <location evidence="1">Cell membrane</location>
        <topology evidence="1">Multi-pass membrane protein</topology>
    </subcellularLocation>
</comment>
<evidence type="ECO:0000313" key="9">
    <source>
        <dbReference type="EMBL" id="SFF78172.1"/>
    </source>
</evidence>
<keyword evidence="5 8" id="KW-1133">Transmembrane helix</keyword>
<dbReference type="STRING" id="1529.SAMN04487885_11054"/>
<feature type="transmembrane region" description="Helical" evidence="8">
    <location>
        <begin position="130"/>
        <end position="149"/>
    </location>
</feature>
<feature type="transmembrane region" description="Helical" evidence="8">
    <location>
        <begin position="293"/>
        <end position="312"/>
    </location>
</feature>
<dbReference type="PANTHER" id="PTHR22926:SF3">
    <property type="entry name" value="UNDECAPRENYL-PHOSPHATE ALPHA-N-ACETYLGLUCOSAMINYL 1-PHOSPHATE TRANSFERASE"/>
    <property type="match status" value="1"/>
</dbReference>
<dbReference type="CDD" id="cd06853">
    <property type="entry name" value="GT_WecA_like"/>
    <property type="match status" value="1"/>
</dbReference>
<keyword evidence="7" id="KW-0479">Metal-binding</keyword>
<dbReference type="AlphaFoldDB" id="A0A1I2LFK3"/>
<dbReference type="RefSeq" id="WP_027638702.1">
    <property type="nucleotide sequence ID" value="NZ_BAAACD010000033.1"/>
</dbReference>
<evidence type="ECO:0000256" key="3">
    <source>
        <dbReference type="ARBA" id="ARBA00022679"/>
    </source>
</evidence>
<organism evidence="9 10">
    <name type="scientific">Clostridium cadaveris</name>
    <dbReference type="NCBI Taxonomy" id="1529"/>
    <lineage>
        <taxon>Bacteria</taxon>
        <taxon>Bacillati</taxon>
        <taxon>Bacillota</taxon>
        <taxon>Clostridia</taxon>
        <taxon>Eubacteriales</taxon>
        <taxon>Clostridiaceae</taxon>
        <taxon>Clostridium</taxon>
    </lineage>
</organism>
<dbReference type="Proteomes" id="UP000182135">
    <property type="component" value="Unassembled WGS sequence"/>
</dbReference>
<comment type="cofactor">
    <cofactor evidence="7">
        <name>Mg(2+)</name>
        <dbReference type="ChEBI" id="CHEBI:18420"/>
    </cofactor>
</comment>
<dbReference type="eggNOG" id="COG0472">
    <property type="taxonomic scope" value="Bacteria"/>
</dbReference>
<sequence length="342" mass="36499">MGDIKLAVISFLISLGVTPFVRKLAFKIGAVDVPKEARKIHNKPMPRMGGFAIFIAFVFGLVISKGAITTTERGIIIGATVIVIGGILDDVMDLKPKSKLAFQVLAAVILIFHGIYINSITNPFSSLSDGFININIFAIPMTIIWVVGITNALNLIDGLDGLAAGVGFIASVTIYMVAILAERNSVATLTAILAGSILGFLPHNFNPASIFMGDTGSQLLGFLLAAISMEGAVKSATTFVIVVPILALGLPIYDTLFAVIRRKVNGKSIMEADRGHLHHRLLDLGLSQRQSVIIMYLISACLGAIAILAMEISTKKAYFLLVSVIVLIAGVAWKMGFFKKSI</sequence>
<keyword evidence="6 8" id="KW-0472">Membrane</keyword>
<dbReference type="Pfam" id="PF00953">
    <property type="entry name" value="Glycos_transf_4"/>
    <property type="match status" value="1"/>
</dbReference>
<dbReference type="InterPro" id="IPR000715">
    <property type="entry name" value="Glycosyl_transferase_4"/>
</dbReference>
<dbReference type="InterPro" id="IPR018480">
    <property type="entry name" value="PNAcMuramoyl-5peptid_Trfase_CS"/>
</dbReference>
<dbReference type="GO" id="GO:0005886">
    <property type="term" value="C:plasma membrane"/>
    <property type="evidence" value="ECO:0007669"/>
    <property type="project" value="UniProtKB-SubCell"/>
</dbReference>
<dbReference type="GO" id="GO:0044038">
    <property type="term" value="P:cell wall macromolecule biosynthetic process"/>
    <property type="evidence" value="ECO:0007669"/>
    <property type="project" value="TreeGrafter"/>
</dbReference>
<evidence type="ECO:0000313" key="10">
    <source>
        <dbReference type="Proteomes" id="UP000182135"/>
    </source>
</evidence>
<feature type="transmembrane region" description="Helical" evidence="8">
    <location>
        <begin position="70"/>
        <end position="88"/>
    </location>
</feature>
<dbReference type="GO" id="GO:0009103">
    <property type="term" value="P:lipopolysaccharide biosynthetic process"/>
    <property type="evidence" value="ECO:0007669"/>
    <property type="project" value="TreeGrafter"/>
</dbReference>
<proteinExistence type="predicted"/>
<keyword evidence="7" id="KW-0460">Magnesium</keyword>
<evidence type="ECO:0000256" key="4">
    <source>
        <dbReference type="ARBA" id="ARBA00022692"/>
    </source>
</evidence>
<reference evidence="9 10" key="1">
    <citation type="submission" date="2016-10" db="EMBL/GenBank/DDBJ databases">
        <authorList>
            <person name="de Groot N.N."/>
        </authorList>
    </citation>
    <scope>NUCLEOTIDE SEQUENCE [LARGE SCALE GENOMIC DNA]</scope>
    <source>
        <strain evidence="9 10">NLAE-zl-G419</strain>
    </source>
</reference>
<dbReference type="PANTHER" id="PTHR22926">
    <property type="entry name" value="PHOSPHO-N-ACETYLMURAMOYL-PENTAPEPTIDE-TRANSFERASE"/>
    <property type="match status" value="1"/>
</dbReference>
<feature type="transmembrane region" description="Helical" evidence="8">
    <location>
        <begin position="100"/>
        <end position="118"/>
    </location>
</feature>
<dbReference type="PROSITE" id="PS01348">
    <property type="entry name" value="MRAY_2"/>
    <property type="match status" value="1"/>
</dbReference>
<keyword evidence="10" id="KW-1185">Reference proteome</keyword>
<keyword evidence="2" id="KW-1003">Cell membrane</keyword>
<feature type="transmembrane region" description="Helical" evidence="8">
    <location>
        <begin position="45"/>
        <end position="64"/>
    </location>
</feature>
<evidence type="ECO:0000256" key="8">
    <source>
        <dbReference type="SAM" id="Phobius"/>
    </source>
</evidence>
<dbReference type="EMBL" id="FOOE01000010">
    <property type="protein sequence ID" value="SFF78172.1"/>
    <property type="molecule type" value="Genomic_DNA"/>
</dbReference>
<feature type="transmembrane region" description="Helical" evidence="8">
    <location>
        <begin position="186"/>
        <end position="205"/>
    </location>
</feature>
<feature type="transmembrane region" description="Helical" evidence="8">
    <location>
        <begin position="6"/>
        <end position="25"/>
    </location>
</feature>
<evidence type="ECO:0000256" key="2">
    <source>
        <dbReference type="ARBA" id="ARBA00022475"/>
    </source>
</evidence>
<feature type="binding site" evidence="7">
    <location>
        <position position="154"/>
    </location>
    <ligand>
        <name>Mg(2+)</name>
        <dbReference type="ChEBI" id="CHEBI:18420"/>
    </ligand>
</feature>
<gene>
    <name evidence="9" type="ORF">SAMN04487885_11054</name>
</gene>
<feature type="transmembrane region" description="Helical" evidence="8">
    <location>
        <begin position="318"/>
        <end position="337"/>
    </location>
</feature>